<dbReference type="InterPro" id="IPR000914">
    <property type="entry name" value="SBP_5_dom"/>
</dbReference>
<proteinExistence type="inferred from homology"/>
<dbReference type="PROSITE" id="PS51318">
    <property type="entry name" value="TAT"/>
    <property type="match status" value="1"/>
</dbReference>
<dbReference type="Gene3D" id="3.10.105.10">
    <property type="entry name" value="Dipeptide-binding Protein, Domain 3"/>
    <property type="match status" value="1"/>
</dbReference>
<keyword evidence="5" id="KW-0472">Membrane</keyword>
<sequence>MTDHKAVGRTPRRRGFLRWLAAAAAAALTVGGLPTAAAETGDDGVTTTLTIAESQPVDSLSPFLAQRVVSTSIHRLMYDYLTNYAPETNAAVPGLAESWQTSADELTWTYTLRDDATWSDGEPVTAQDVVWTLTTMMTDEAAATANGNFVTNFEKVTAVDKRTVEIQLSQPQATMLALDIPILPEHIWSDVEDFATFNNDTDFPIVGNGPFILTDYQPNQSITLEANPDYWRGAPKFDRLVFRYFNDQDAMVEALRTGAVSFVAGLTPAQADALRGEGDITVNAANGKRFQAFTINPGATTVDGEEFGDGHPALADRVVRRAIVRAIDKEALVDRVFGGYAEAADGYIPSRYSDYHFEPEADERLGFDPRAANAMLDEAGYTRGDDGIRVSPEGERLSFRLHVHNNQPENVQAARFMTEWLADIGIEIRGRYVDPGVVSDALHAGEYDLIFTGWLVNPDPDYVLGIHTCDALPTEPGAMRSDAYFCDEEYDRLYAQQLAEYDPATRAELIQRMQRILYQEAVVNVLTYPDMLEAYRSDHIAAIQVQPEPGGNIAHQDGYWSWWSAAPAEGLTSESGPSTVLIVGITICSLLVVTGTALVVRHRRATAEDRE</sequence>
<keyword evidence="4 6" id="KW-0732">Signal</keyword>
<evidence type="ECO:0000256" key="3">
    <source>
        <dbReference type="ARBA" id="ARBA00022448"/>
    </source>
</evidence>
<dbReference type="PANTHER" id="PTHR30290:SF10">
    <property type="entry name" value="PERIPLASMIC OLIGOPEPTIDE-BINDING PROTEIN-RELATED"/>
    <property type="match status" value="1"/>
</dbReference>
<gene>
    <name evidence="8" type="ORF">GCM10022402_14910</name>
</gene>
<feature type="domain" description="Solute-binding protein family 5" evidence="7">
    <location>
        <begin position="92"/>
        <end position="464"/>
    </location>
</feature>
<organism evidence="8 9">
    <name type="scientific">Salinactinospora qingdaonensis</name>
    <dbReference type="NCBI Taxonomy" id="702744"/>
    <lineage>
        <taxon>Bacteria</taxon>
        <taxon>Bacillati</taxon>
        <taxon>Actinomycetota</taxon>
        <taxon>Actinomycetes</taxon>
        <taxon>Streptosporangiales</taxon>
        <taxon>Nocardiopsidaceae</taxon>
        <taxon>Salinactinospora</taxon>
    </lineage>
</organism>
<evidence type="ECO:0000313" key="9">
    <source>
        <dbReference type="Proteomes" id="UP001500908"/>
    </source>
</evidence>
<feature type="chain" id="PRO_5046336311" evidence="6">
    <location>
        <begin position="38"/>
        <end position="611"/>
    </location>
</feature>
<dbReference type="PANTHER" id="PTHR30290">
    <property type="entry name" value="PERIPLASMIC BINDING COMPONENT OF ABC TRANSPORTER"/>
    <property type="match status" value="1"/>
</dbReference>
<feature type="signal peptide" evidence="6">
    <location>
        <begin position="1"/>
        <end position="37"/>
    </location>
</feature>
<dbReference type="SUPFAM" id="SSF53850">
    <property type="entry name" value="Periplasmic binding protein-like II"/>
    <property type="match status" value="1"/>
</dbReference>
<dbReference type="Gene3D" id="3.40.190.10">
    <property type="entry name" value="Periplasmic binding protein-like II"/>
    <property type="match status" value="1"/>
</dbReference>
<keyword evidence="9" id="KW-1185">Reference proteome</keyword>
<dbReference type="PIRSF" id="PIRSF002741">
    <property type="entry name" value="MppA"/>
    <property type="match status" value="1"/>
</dbReference>
<evidence type="ECO:0000256" key="2">
    <source>
        <dbReference type="ARBA" id="ARBA00005695"/>
    </source>
</evidence>
<dbReference type="RefSeq" id="WP_344968767.1">
    <property type="nucleotide sequence ID" value="NZ_BAABDD010000005.1"/>
</dbReference>
<keyword evidence="3" id="KW-0813">Transport</keyword>
<evidence type="ECO:0000259" key="7">
    <source>
        <dbReference type="Pfam" id="PF00496"/>
    </source>
</evidence>
<keyword evidence="5" id="KW-0812">Transmembrane</keyword>
<dbReference type="Proteomes" id="UP001500908">
    <property type="component" value="Unassembled WGS sequence"/>
</dbReference>
<comment type="caution">
    <text evidence="8">The sequence shown here is derived from an EMBL/GenBank/DDBJ whole genome shotgun (WGS) entry which is preliminary data.</text>
</comment>
<evidence type="ECO:0000256" key="6">
    <source>
        <dbReference type="SAM" id="SignalP"/>
    </source>
</evidence>
<dbReference type="InterPro" id="IPR006311">
    <property type="entry name" value="TAT_signal"/>
</dbReference>
<comment type="subcellular location">
    <subcellularLocation>
        <location evidence="1">Cell envelope</location>
    </subcellularLocation>
</comment>
<name>A0ABP7FBH0_9ACTN</name>
<protein>
    <submittedName>
        <fullName evidence="8">ABC transporter substrate-binding protein</fullName>
    </submittedName>
</protein>
<comment type="similarity">
    <text evidence="2">Belongs to the bacterial solute-binding protein 5 family.</text>
</comment>
<reference evidence="9" key="1">
    <citation type="journal article" date="2019" name="Int. J. Syst. Evol. Microbiol.">
        <title>The Global Catalogue of Microorganisms (GCM) 10K type strain sequencing project: providing services to taxonomists for standard genome sequencing and annotation.</title>
        <authorList>
            <consortium name="The Broad Institute Genomics Platform"/>
            <consortium name="The Broad Institute Genome Sequencing Center for Infectious Disease"/>
            <person name="Wu L."/>
            <person name="Ma J."/>
        </authorList>
    </citation>
    <scope>NUCLEOTIDE SEQUENCE [LARGE SCALE GENOMIC DNA]</scope>
    <source>
        <strain evidence="9">JCM 17137</strain>
    </source>
</reference>
<dbReference type="CDD" id="cd00995">
    <property type="entry name" value="PBP2_NikA_DppA_OppA_like"/>
    <property type="match status" value="1"/>
</dbReference>
<evidence type="ECO:0000256" key="4">
    <source>
        <dbReference type="ARBA" id="ARBA00022729"/>
    </source>
</evidence>
<dbReference type="InterPro" id="IPR039424">
    <property type="entry name" value="SBP_5"/>
</dbReference>
<evidence type="ECO:0000256" key="5">
    <source>
        <dbReference type="SAM" id="Phobius"/>
    </source>
</evidence>
<keyword evidence="5" id="KW-1133">Transmembrane helix</keyword>
<dbReference type="InterPro" id="IPR030678">
    <property type="entry name" value="Peptide/Ni-bd"/>
</dbReference>
<feature type="transmembrane region" description="Helical" evidence="5">
    <location>
        <begin position="580"/>
        <end position="600"/>
    </location>
</feature>
<evidence type="ECO:0000313" key="8">
    <source>
        <dbReference type="EMBL" id="GAA3735753.1"/>
    </source>
</evidence>
<accession>A0ABP7FBH0</accession>
<dbReference type="EMBL" id="BAABDD010000005">
    <property type="protein sequence ID" value="GAA3735753.1"/>
    <property type="molecule type" value="Genomic_DNA"/>
</dbReference>
<dbReference type="Pfam" id="PF00496">
    <property type="entry name" value="SBP_bac_5"/>
    <property type="match status" value="1"/>
</dbReference>
<evidence type="ECO:0000256" key="1">
    <source>
        <dbReference type="ARBA" id="ARBA00004196"/>
    </source>
</evidence>